<dbReference type="SUPFAM" id="SSF89957">
    <property type="entry name" value="MTH1187/YkoF-like"/>
    <property type="match status" value="1"/>
</dbReference>
<dbReference type="Proteomes" id="UP001234343">
    <property type="component" value="Unassembled WGS sequence"/>
</dbReference>
<evidence type="ECO:0000259" key="1">
    <source>
        <dbReference type="Pfam" id="PF07615"/>
    </source>
</evidence>
<feature type="domain" description="Thiamin/hydroxymethyl pyrimidine-binding YkoF putative" evidence="1">
    <location>
        <begin position="6"/>
        <end position="73"/>
    </location>
</feature>
<name>A0ABT7SV71_9ALTE</name>
<dbReference type="InterPro" id="IPR029756">
    <property type="entry name" value="MTH1187/YkoF-like"/>
</dbReference>
<evidence type="ECO:0000313" key="2">
    <source>
        <dbReference type="EMBL" id="MDM7860055.1"/>
    </source>
</evidence>
<keyword evidence="3" id="KW-1185">Reference proteome</keyword>
<reference evidence="2 3" key="1">
    <citation type="submission" date="2023-06" db="EMBL/GenBank/DDBJ databases">
        <title>Alteromonas sp. ASW11-36 isolated from intertidal sand.</title>
        <authorList>
            <person name="Li Y."/>
        </authorList>
    </citation>
    <scope>NUCLEOTIDE SEQUENCE [LARGE SCALE GENOMIC DNA]</scope>
    <source>
        <strain evidence="2 3">ASW11-36</strain>
    </source>
</reference>
<sequence>MRLCTAEISLYPLADEYLPVIKGFIDRLSAVKEFEMSVTTTSTQVRGPYQQLFTLLGSEIERIHATTGQAILVCKFLAGDDIQPGLHSDNG</sequence>
<dbReference type="EMBL" id="JAUCBP010000006">
    <property type="protein sequence ID" value="MDM7860055.1"/>
    <property type="molecule type" value="Genomic_DNA"/>
</dbReference>
<comment type="caution">
    <text evidence="2">The sequence shown here is derived from an EMBL/GenBank/DDBJ whole genome shotgun (WGS) entry which is preliminary data.</text>
</comment>
<accession>A0ABT7SV71</accession>
<proteinExistence type="predicted"/>
<dbReference type="Gene3D" id="3.30.70.930">
    <property type="match status" value="1"/>
</dbReference>
<protein>
    <submittedName>
        <fullName evidence="2">YkoF family thiamine/hydroxymethylpyrimidine-binding protein</fullName>
    </submittedName>
</protein>
<dbReference type="RefSeq" id="WP_289364272.1">
    <property type="nucleotide sequence ID" value="NZ_JAUCBP010000006.1"/>
</dbReference>
<gene>
    <name evidence="2" type="ORF">QTP81_05540</name>
</gene>
<evidence type="ECO:0000313" key="3">
    <source>
        <dbReference type="Proteomes" id="UP001234343"/>
    </source>
</evidence>
<organism evidence="2 3">
    <name type="scientific">Alteromonas arenosi</name>
    <dbReference type="NCBI Taxonomy" id="3055817"/>
    <lineage>
        <taxon>Bacteria</taxon>
        <taxon>Pseudomonadati</taxon>
        <taxon>Pseudomonadota</taxon>
        <taxon>Gammaproteobacteria</taxon>
        <taxon>Alteromonadales</taxon>
        <taxon>Alteromonadaceae</taxon>
        <taxon>Alteromonas/Salinimonas group</taxon>
        <taxon>Alteromonas</taxon>
    </lineage>
</organism>
<dbReference type="Pfam" id="PF07615">
    <property type="entry name" value="Ykof"/>
    <property type="match status" value="1"/>
</dbReference>
<dbReference type="InterPro" id="IPR011522">
    <property type="entry name" value="Thiamin/HMP-bd_put_YkoF"/>
</dbReference>